<organism evidence="1 2">
    <name type="scientific">Symmachiella dynata</name>
    <dbReference type="NCBI Taxonomy" id="2527995"/>
    <lineage>
        <taxon>Bacteria</taxon>
        <taxon>Pseudomonadati</taxon>
        <taxon>Planctomycetota</taxon>
        <taxon>Planctomycetia</taxon>
        <taxon>Planctomycetales</taxon>
        <taxon>Planctomycetaceae</taxon>
        <taxon>Symmachiella</taxon>
    </lineage>
</organism>
<gene>
    <name evidence="1" type="ORF">Mal52_33250</name>
</gene>
<sequence length="52" mass="6033">MLKICCPSCGVKLKIRPRMLNRKGKCPRCEQRLRIEPQNYVVHAVLRANPKS</sequence>
<reference evidence="1 2" key="1">
    <citation type="submission" date="2019-02" db="EMBL/GenBank/DDBJ databases">
        <title>Deep-cultivation of Planctomycetes and their phenomic and genomic characterization uncovers novel biology.</title>
        <authorList>
            <person name="Wiegand S."/>
            <person name="Jogler M."/>
            <person name="Boedeker C."/>
            <person name="Pinto D."/>
            <person name="Vollmers J."/>
            <person name="Rivas-Marin E."/>
            <person name="Kohn T."/>
            <person name="Peeters S.H."/>
            <person name="Heuer A."/>
            <person name="Rast P."/>
            <person name="Oberbeckmann S."/>
            <person name="Bunk B."/>
            <person name="Jeske O."/>
            <person name="Meyerdierks A."/>
            <person name="Storesund J.E."/>
            <person name="Kallscheuer N."/>
            <person name="Luecker S."/>
            <person name="Lage O.M."/>
            <person name="Pohl T."/>
            <person name="Merkel B.J."/>
            <person name="Hornburger P."/>
            <person name="Mueller R.-W."/>
            <person name="Bruemmer F."/>
            <person name="Labrenz M."/>
            <person name="Spormann A.M."/>
            <person name="Op den Camp H."/>
            <person name="Overmann J."/>
            <person name="Amann R."/>
            <person name="Jetten M.S.M."/>
            <person name="Mascher T."/>
            <person name="Medema M.H."/>
            <person name="Devos D.P."/>
            <person name="Kaster A.-K."/>
            <person name="Ovreas L."/>
            <person name="Rohde M."/>
            <person name="Galperin M.Y."/>
            <person name="Jogler C."/>
        </authorList>
    </citation>
    <scope>NUCLEOTIDE SEQUENCE [LARGE SCALE GENOMIC DNA]</scope>
    <source>
        <strain evidence="1 2">Mal52</strain>
    </source>
</reference>
<keyword evidence="2" id="KW-1185">Reference proteome</keyword>
<protein>
    <recommendedName>
        <fullName evidence="3">Mu-like prophage protein Com</fullName>
    </recommendedName>
</protein>
<dbReference type="Proteomes" id="UP000319383">
    <property type="component" value="Chromosome"/>
</dbReference>
<evidence type="ECO:0000313" key="1">
    <source>
        <dbReference type="EMBL" id="QDU44839.1"/>
    </source>
</evidence>
<dbReference type="KEGG" id="sdyn:Mal52_33250"/>
<dbReference type="EMBL" id="CP036276">
    <property type="protein sequence ID" value="QDU44839.1"/>
    <property type="molecule type" value="Genomic_DNA"/>
</dbReference>
<dbReference type="AlphaFoldDB" id="A0A517ZQR5"/>
<evidence type="ECO:0000313" key="2">
    <source>
        <dbReference type="Proteomes" id="UP000319383"/>
    </source>
</evidence>
<name>A0A517ZQR5_9PLAN</name>
<accession>A0A517ZQR5</accession>
<evidence type="ECO:0008006" key="3">
    <source>
        <dbReference type="Google" id="ProtNLM"/>
    </source>
</evidence>
<proteinExistence type="predicted"/>